<dbReference type="GO" id="GO:0000287">
    <property type="term" value="F:magnesium ion binding"/>
    <property type="evidence" value="ECO:0007669"/>
    <property type="project" value="UniProtKB-UniRule"/>
</dbReference>
<evidence type="ECO:0000256" key="7">
    <source>
        <dbReference type="ARBA" id="ARBA00023134"/>
    </source>
</evidence>
<comment type="similarity">
    <text evidence="8 10">Belongs to the adenylosuccinate synthetase family.</text>
</comment>
<feature type="binding site" evidence="8">
    <location>
        <position position="303"/>
    </location>
    <ligand>
        <name>GTP</name>
        <dbReference type="ChEBI" id="CHEBI:37565"/>
    </ligand>
</feature>
<evidence type="ECO:0000313" key="12">
    <source>
        <dbReference type="Proteomes" id="UP000253032"/>
    </source>
</evidence>
<dbReference type="SMART" id="SM00788">
    <property type="entry name" value="Adenylsucc_synt"/>
    <property type="match status" value="1"/>
</dbReference>
<dbReference type="GO" id="GO:0044208">
    <property type="term" value="P:'de novo' AMP biosynthetic process"/>
    <property type="evidence" value="ECO:0007669"/>
    <property type="project" value="UniProtKB-UniRule"/>
</dbReference>
<dbReference type="UniPathway" id="UPA00075">
    <property type="reaction ID" value="UER00335"/>
</dbReference>
<feature type="binding site" description="in other chain" evidence="8">
    <location>
        <position position="222"/>
    </location>
    <ligand>
        <name>IMP</name>
        <dbReference type="ChEBI" id="CHEBI:58053"/>
        <note>ligand shared between dimeric partners</note>
    </ligand>
</feature>
<dbReference type="GO" id="GO:0005525">
    <property type="term" value="F:GTP binding"/>
    <property type="evidence" value="ECO:0007669"/>
    <property type="project" value="UniProtKB-UniRule"/>
</dbReference>
<evidence type="ECO:0000256" key="4">
    <source>
        <dbReference type="ARBA" id="ARBA00022741"/>
    </source>
</evidence>
<feature type="binding site" evidence="8">
    <location>
        <begin position="13"/>
        <end position="19"/>
    </location>
    <ligand>
        <name>GTP</name>
        <dbReference type="ChEBI" id="CHEBI:37565"/>
    </ligand>
</feature>
<dbReference type="Pfam" id="PF00709">
    <property type="entry name" value="Adenylsucc_synt"/>
    <property type="match status" value="1"/>
</dbReference>
<name>A0A368BQH1_9GAMM</name>
<comment type="subunit">
    <text evidence="1 8">Homodimer.</text>
</comment>
<dbReference type="EC" id="6.3.4.4" evidence="8 10"/>
<dbReference type="NCBIfam" id="TIGR00184">
    <property type="entry name" value="purA"/>
    <property type="match status" value="1"/>
</dbReference>
<feature type="binding site" evidence="8">
    <location>
        <position position="14"/>
    </location>
    <ligand>
        <name>Mg(2+)</name>
        <dbReference type="ChEBI" id="CHEBI:18420"/>
    </ligand>
</feature>
<dbReference type="InterPro" id="IPR027417">
    <property type="entry name" value="P-loop_NTPase"/>
</dbReference>
<dbReference type="AlphaFoldDB" id="A0A368BQH1"/>
<evidence type="ECO:0000256" key="2">
    <source>
        <dbReference type="ARBA" id="ARBA00022598"/>
    </source>
</evidence>
<dbReference type="GO" id="GO:0004019">
    <property type="term" value="F:adenylosuccinate synthase activity"/>
    <property type="evidence" value="ECO:0007669"/>
    <property type="project" value="UniProtKB-UniRule"/>
</dbReference>
<evidence type="ECO:0000313" key="11">
    <source>
        <dbReference type="EMBL" id="RCL38936.1"/>
    </source>
</evidence>
<evidence type="ECO:0000256" key="3">
    <source>
        <dbReference type="ARBA" id="ARBA00022723"/>
    </source>
</evidence>
<feature type="binding site" evidence="8">
    <location>
        <begin position="297"/>
        <end position="303"/>
    </location>
    <ligand>
        <name>substrate</name>
    </ligand>
</feature>
<evidence type="ECO:0000256" key="9">
    <source>
        <dbReference type="PROSITE-ProRule" id="PRU10134"/>
    </source>
</evidence>
<dbReference type="Gene3D" id="3.40.440.10">
    <property type="entry name" value="Adenylosuccinate Synthetase, subunit A, domain 1"/>
    <property type="match status" value="1"/>
</dbReference>
<dbReference type="InterPro" id="IPR001114">
    <property type="entry name" value="Adenylosuccinate_synthetase"/>
</dbReference>
<dbReference type="EMBL" id="QOPC01000006">
    <property type="protein sequence ID" value="RCL38936.1"/>
    <property type="molecule type" value="Genomic_DNA"/>
</dbReference>
<dbReference type="PANTHER" id="PTHR11846:SF0">
    <property type="entry name" value="ADENYLOSUCCINATE SYNTHETASE"/>
    <property type="match status" value="1"/>
</dbReference>
<comment type="catalytic activity">
    <reaction evidence="8 10">
        <text>IMP + L-aspartate + GTP = N(6)-(1,2-dicarboxyethyl)-AMP + GDP + phosphate + 2 H(+)</text>
        <dbReference type="Rhea" id="RHEA:15753"/>
        <dbReference type="ChEBI" id="CHEBI:15378"/>
        <dbReference type="ChEBI" id="CHEBI:29991"/>
        <dbReference type="ChEBI" id="CHEBI:37565"/>
        <dbReference type="ChEBI" id="CHEBI:43474"/>
        <dbReference type="ChEBI" id="CHEBI:57567"/>
        <dbReference type="ChEBI" id="CHEBI:58053"/>
        <dbReference type="ChEBI" id="CHEBI:58189"/>
        <dbReference type="EC" id="6.3.4.4"/>
    </reaction>
</comment>
<dbReference type="InterPro" id="IPR042111">
    <property type="entry name" value="Adenylosuccinate_synth_dom3"/>
</dbReference>
<feature type="active site" evidence="9">
    <location>
        <position position="138"/>
    </location>
</feature>
<keyword evidence="4 8" id="KW-0547">Nucleotide-binding</keyword>
<keyword evidence="7 8" id="KW-0342">GTP-binding</keyword>
<dbReference type="Gene3D" id="3.90.170.10">
    <property type="entry name" value="Adenylosuccinate Synthetase, subunit A, domain 3"/>
    <property type="match status" value="1"/>
</dbReference>
<reference evidence="11 12" key="1">
    <citation type="journal article" date="2018" name="Microbiome">
        <title>Fine metagenomic profile of the Mediterranean stratified and mixed water columns revealed by assembly and recruitment.</title>
        <authorList>
            <person name="Haro-Moreno J.M."/>
            <person name="Lopez-Perez M."/>
            <person name="De La Torre J.R."/>
            <person name="Picazo A."/>
            <person name="Camacho A."/>
            <person name="Rodriguez-Valera F."/>
        </authorList>
    </citation>
    <scope>NUCLEOTIDE SEQUENCE [LARGE SCALE GENOMIC DNA]</scope>
    <source>
        <strain evidence="11">MED-G84</strain>
    </source>
</reference>
<dbReference type="PROSITE" id="PS01266">
    <property type="entry name" value="ADENYLOSUCCIN_SYN_1"/>
    <property type="match status" value="1"/>
</dbReference>
<keyword evidence="5 8" id="KW-0658">Purine biosynthesis</keyword>
<dbReference type="PANTHER" id="PTHR11846">
    <property type="entry name" value="ADENYLOSUCCINATE SYNTHETASE"/>
    <property type="match status" value="1"/>
</dbReference>
<organism evidence="11 12">
    <name type="scientific">SAR86 cluster bacterium</name>
    <dbReference type="NCBI Taxonomy" id="2030880"/>
    <lineage>
        <taxon>Bacteria</taxon>
        <taxon>Pseudomonadati</taxon>
        <taxon>Pseudomonadota</taxon>
        <taxon>Gammaproteobacteria</taxon>
        <taxon>SAR86 cluster</taxon>
    </lineage>
</organism>
<dbReference type="PROSITE" id="PS00513">
    <property type="entry name" value="ADENYLOSUCCIN_SYN_2"/>
    <property type="match status" value="1"/>
</dbReference>
<feature type="binding site" evidence="8">
    <location>
        <position position="141"/>
    </location>
    <ligand>
        <name>IMP</name>
        <dbReference type="ChEBI" id="CHEBI:58053"/>
        <note>ligand shared between dimeric partners</note>
    </ligand>
</feature>
<dbReference type="NCBIfam" id="NF002223">
    <property type="entry name" value="PRK01117.1"/>
    <property type="match status" value="1"/>
</dbReference>
<feature type="active site" description="Proton acceptor" evidence="8">
    <location>
        <position position="14"/>
    </location>
</feature>
<feature type="binding site" evidence="8">
    <location>
        <position position="41"/>
    </location>
    <ligand>
        <name>Mg(2+)</name>
        <dbReference type="ChEBI" id="CHEBI:18420"/>
    </ligand>
</feature>
<feature type="binding site" description="in other chain" evidence="8">
    <location>
        <position position="127"/>
    </location>
    <ligand>
        <name>IMP</name>
        <dbReference type="ChEBI" id="CHEBI:58053"/>
        <note>ligand shared between dimeric partners</note>
    </ligand>
</feature>
<keyword evidence="6 8" id="KW-0460">Magnesium</keyword>
<dbReference type="FunFam" id="1.10.300.10:FF:000001">
    <property type="entry name" value="Adenylosuccinate synthetase"/>
    <property type="match status" value="1"/>
</dbReference>
<dbReference type="SUPFAM" id="SSF52540">
    <property type="entry name" value="P-loop containing nucleoside triphosphate hydrolases"/>
    <property type="match status" value="1"/>
</dbReference>
<feature type="binding site" description="in other chain" evidence="8">
    <location>
        <position position="237"/>
    </location>
    <ligand>
        <name>IMP</name>
        <dbReference type="ChEBI" id="CHEBI:58053"/>
        <note>ligand shared between dimeric partners</note>
    </ligand>
</feature>
<gene>
    <name evidence="8" type="primary">purA</name>
    <name evidence="11" type="ORF">DBW98_01710</name>
</gene>
<protein>
    <recommendedName>
        <fullName evidence="8 10">Adenylosuccinate synthetase</fullName>
        <shortName evidence="8">AMPSase</shortName>
        <shortName evidence="8">AdSS</shortName>
        <ecNumber evidence="8 10">6.3.4.4</ecNumber>
    </recommendedName>
    <alternativeName>
        <fullName evidence="8">IMP--aspartate ligase</fullName>
    </alternativeName>
</protein>
<evidence type="ECO:0000256" key="10">
    <source>
        <dbReference type="RuleBase" id="RU000520"/>
    </source>
</evidence>
<evidence type="ECO:0000256" key="1">
    <source>
        <dbReference type="ARBA" id="ARBA00011738"/>
    </source>
</evidence>
<keyword evidence="8" id="KW-0963">Cytoplasm</keyword>
<dbReference type="InterPro" id="IPR042109">
    <property type="entry name" value="Adenylosuccinate_synth_dom1"/>
</dbReference>
<dbReference type="Proteomes" id="UP000253032">
    <property type="component" value="Unassembled WGS sequence"/>
</dbReference>
<dbReference type="InterPro" id="IPR042110">
    <property type="entry name" value="Adenylosuccinate_synth_dom2"/>
</dbReference>
<keyword evidence="3 8" id="KW-0479">Metal-binding</keyword>
<comment type="subcellular location">
    <subcellularLocation>
        <location evidence="8">Cytoplasm</location>
    </subcellularLocation>
</comment>
<evidence type="ECO:0000256" key="5">
    <source>
        <dbReference type="ARBA" id="ARBA00022755"/>
    </source>
</evidence>
<comment type="pathway">
    <text evidence="8 10">Purine metabolism; AMP biosynthesis via de novo pathway; AMP from IMP: step 1/2.</text>
</comment>
<accession>A0A368BQH1</accession>
<feature type="binding site" description="in other chain" evidence="8">
    <location>
        <begin position="14"/>
        <end position="17"/>
    </location>
    <ligand>
        <name>IMP</name>
        <dbReference type="ChEBI" id="CHEBI:58053"/>
        <note>ligand shared between dimeric partners</note>
    </ligand>
</feature>
<comment type="cofactor">
    <cofactor evidence="8">
        <name>Mg(2+)</name>
        <dbReference type="ChEBI" id="CHEBI:18420"/>
    </cofactor>
    <text evidence="8">Binds 1 Mg(2+) ion per subunit.</text>
</comment>
<feature type="binding site" evidence="8">
    <location>
        <begin position="395"/>
        <end position="397"/>
    </location>
    <ligand>
        <name>GTP</name>
        <dbReference type="ChEBI" id="CHEBI:37565"/>
    </ligand>
</feature>
<comment type="function">
    <text evidence="8">Plays an important role in the de novo pathway of purine nucleotide biosynthesis. Catalyzes the first committed step in the biosynthesis of AMP from IMP.</text>
</comment>
<feature type="binding site" description="in other chain" evidence="8">
    <location>
        <begin position="39"/>
        <end position="42"/>
    </location>
    <ligand>
        <name>IMP</name>
        <dbReference type="ChEBI" id="CHEBI:58053"/>
        <note>ligand shared between dimeric partners</note>
    </ligand>
</feature>
<proteinExistence type="inferred from homology"/>
<dbReference type="CDD" id="cd03108">
    <property type="entry name" value="AdSS"/>
    <property type="match status" value="1"/>
</dbReference>
<feature type="binding site" evidence="8">
    <location>
        <begin position="329"/>
        <end position="331"/>
    </location>
    <ligand>
        <name>GTP</name>
        <dbReference type="ChEBI" id="CHEBI:37565"/>
    </ligand>
</feature>
<feature type="binding site" description="in other chain" evidence="8">
    <location>
        <position position="301"/>
    </location>
    <ligand>
        <name>IMP</name>
        <dbReference type="ChEBI" id="CHEBI:58053"/>
        <note>ligand shared between dimeric partners</note>
    </ligand>
</feature>
<evidence type="ECO:0000256" key="8">
    <source>
        <dbReference type="HAMAP-Rule" id="MF_00011"/>
    </source>
</evidence>
<dbReference type="InterPro" id="IPR018220">
    <property type="entry name" value="Adenylosuccin_syn_GTP-bd"/>
</dbReference>
<dbReference type="GO" id="GO:0046040">
    <property type="term" value="P:IMP metabolic process"/>
    <property type="evidence" value="ECO:0007669"/>
    <property type="project" value="TreeGrafter"/>
</dbReference>
<dbReference type="HAMAP" id="MF_00011">
    <property type="entry name" value="Adenylosucc_synth"/>
    <property type="match status" value="1"/>
</dbReference>
<keyword evidence="2 8" id="KW-0436">Ligase</keyword>
<feature type="binding site" evidence="8">
    <location>
        <begin position="41"/>
        <end position="43"/>
    </location>
    <ligand>
        <name>GTP</name>
        <dbReference type="ChEBI" id="CHEBI:37565"/>
    </ligand>
</feature>
<dbReference type="FunFam" id="3.90.170.10:FF:000001">
    <property type="entry name" value="Adenylosuccinate synthetase"/>
    <property type="match status" value="1"/>
</dbReference>
<evidence type="ECO:0000256" key="6">
    <source>
        <dbReference type="ARBA" id="ARBA00022842"/>
    </source>
</evidence>
<comment type="caution">
    <text evidence="11">The sequence shown here is derived from an EMBL/GenBank/DDBJ whole genome shotgun (WGS) entry which is preliminary data.</text>
</comment>
<dbReference type="InterPro" id="IPR033128">
    <property type="entry name" value="Adenylosuccin_syn_Lys_AS"/>
</dbReference>
<feature type="active site" description="Proton donor" evidence="8">
    <location>
        <position position="42"/>
    </location>
</feature>
<sequence>MSTNTLILGLQWGDEGKGKIVDALAESSEAVCRFQGGHNAGHTLKVDGEQKVLHLVPSGILHPKVNCVLGNGLVLSLPALAHEISDLKESGINFEDRFFVSEDCCLILPTHIAIDKVRDKEEGIGTTGRGIGPAYEDKIARRAIRFGDLKDLKELKIKLFKLVNYHNQVLEKLYSAESIAFDDVFEELENNLFLYHNYKCKTQDLLKMWVKQDKTIIFEGAQGSMLDIDHGTYPFVTSSSTTAGGLSSGLGIGPKHIDSILGITKAYTTRVGEGPFPTELFDANAEELAKVGHEFGATTGRPRRCGWLDLKALESIMFINSVSNLCITKLDVLDGFKDIKVCVDYDDDEKPIYKTFAGWEEDTSNVRSFDGLPEAAQNYISFIEETLDCTVGIVSVGPSRDQTIYKD</sequence>
<dbReference type="Gene3D" id="1.10.300.10">
    <property type="entry name" value="Adenylosuccinate Synthetase, subunit A, domain 2"/>
    <property type="match status" value="1"/>
</dbReference>
<dbReference type="GO" id="GO:0005737">
    <property type="term" value="C:cytoplasm"/>
    <property type="evidence" value="ECO:0007669"/>
    <property type="project" value="UniProtKB-SubCell"/>
</dbReference>